<organism evidence="2 3">
    <name type="scientific">Ignisphaera cupida</name>
    <dbReference type="NCBI Taxonomy" id="3050454"/>
    <lineage>
        <taxon>Archaea</taxon>
        <taxon>Thermoproteota</taxon>
        <taxon>Thermoprotei</taxon>
        <taxon>Desulfurococcales</taxon>
        <taxon>Desulfurococcaceae</taxon>
        <taxon>Ignisphaera</taxon>
    </lineage>
</organism>
<dbReference type="Gene3D" id="3.30.1440.10">
    <property type="match status" value="1"/>
</dbReference>
<dbReference type="SUPFAM" id="SSF55282">
    <property type="entry name" value="RL5-like"/>
    <property type="match status" value="1"/>
</dbReference>
<dbReference type="EMBL" id="JASNVW010000001">
    <property type="protein sequence ID" value="MDK6027862.1"/>
    <property type="molecule type" value="Genomic_DNA"/>
</dbReference>
<dbReference type="Pfam" id="PF01877">
    <property type="entry name" value="RNA_binding"/>
    <property type="match status" value="1"/>
</dbReference>
<evidence type="ECO:0000313" key="2">
    <source>
        <dbReference type="EMBL" id="MDK6027862.1"/>
    </source>
</evidence>
<dbReference type="InterPro" id="IPR022803">
    <property type="entry name" value="Ribosomal_uL5_dom_sf"/>
</dbReference>
<protein>
    <recommendedName>
        <fullName evidence="1">UPF0201 protein QPL79_00575</fullName>
    </recommendedName>
</protein>
<dbReference type="Proteomes" id="UP001529235">
    <property type="component" value="Unassembled WGS sequence"/>
</dbReference>
<evidence type="ECO:0000313" key="3">
    <source>
        <dbReference type="Proteomes" id="UP001529235"/>
    </source>
</evidence>
<name>A0ABD4Z3G8_9CREN</name>
<dbReference type="PANTHER" id="PTHR39652">
    <property type="entry name" value="UPF0201 PROTEIN TK1335"/>
    <property type="match status" value="1"/>
</dbReference>
<sequence length="145" mass="16734">MYIRIETEVRPTEDLNKVVKALKNIFNIKNMKIEDIGNERKLVIAEENDVEVLTKLREALRRQRILDAARNVFLKNRRGDSIEIKLNKQAAYQGIVSFVDSDNESPLGPINLFISSNKLELIIDWLAPRTSHGKPIWDLQIPKDV</sequence>
<dbReference type="HAMAP" id="MF_01112">
    <property type="entry name" value="UPF0201"/>
    <property type="match status" value="1"/>
</dbReference>
<comment type="caution">
    <text evidence="2">The sequence shown here is derived from an EMBL/GenBank/DDBJ whole genome shotgun (WGS) entry which is preliminary data.</text>
</comment>
<proteinExistence type="inferred from homology"/>
<evidence type="ECO:0000256" key="1">
    <source>
        <dbReference type="HAMAP-Rule" id="MF_01112"/>
    </source>
</evidence>
<keyword evidence="3" id="KW-1185">Reference proteome</keyword>
<dbReference type="RefSeq" id="WP_285273392.1">
    <property type="nucleotide sequence ID" value="NZ_JASNVW010000001.1"/>
</dbReference>
<comment type="similarity">
    <text evidence="1">Belongs to the UPF0201 family.</text>
</comment>
<dbReference type="PANTHER" id="PTHR39652:SF1">
    <property type="entry name" value="UPF0201 PROTEIN TK1335"/>
    <property type="match status" value="1"/>
</dbReference>
<gene>
    <name evidence="2" type="ORF">QPL79_00575</name>
</gene>
<dbReference type="NCBIfam" id="NF001687">
    <property type="entry name" value="PRK00447.1"/>
    <property type="match status" value="1"/>
</dbReference>
<dbReference type="AlphaFoldDB" id="A0ABD4Z3G8"/>
<reference evidence="2 3" key="1">
    <citation type="submission" date="2023-05" db="EMBL/GenBank/DDBJ databases">
        <title>A new hyperthermophilic archaea 'Ignisphaera cupida' sp. nov. and description of the family 'Ignisphaeraceae' fam. nov.</title>
        <authorList>
            <person name="Podosokorskaya O.A."/>
            <person name="Elcheninov A.G."/>
            <person name="Klukina A."/>
            <person name="Merkel A.Y."/>
        </authorList>
    </citation>
    <scope>NUCLEOTIDE SEQUENCE [LARGE SCALE GENOMIC DNA]</scope>
    <source>
        <strain evidence="2 3">4213-co</strain>
    </source>
</reference>
<dbReference type="InterPro" id="IPR002739">
    <property type="entry name" value="PAB1135-like"/>
</dbReference>
<accession>A0ABD4Z3G8</accession>